<protein>
    <submittedName>
        <fullName evidence="5">Amino acid adenylation domain-containing protein</fullName>
    </submittedName>
</protein>
<dbReference type="EMBL" id="SVBY01000021">
    <property type="protein sequence ID" value="MBE6092381.1"/>
    <property type="molecule type" value="Genomic_DNA"/>
</dbReference>
<dbReference type="GO" id="GO:0043041">
    <property type="term" value="P:amino acid activation for nonribosomal peptide biosynthetic process"/>
    <property type="evidence" value="ECO:0007669"/>
    <property type="project" value="TreeGrafter"/>
</dbReference>
<dbReference type="Pfam" id="PF00550">
    <property type="entry name" value="PP-binding"/>
    <property type="match status" value="1"/>
</dbReference>
<dbReference type="GO" id="GO:0044550">
    <property type="term" value="P:secondary metabolite biosynthetic process"/>
    <property type="evidence" value="ECO:0007669"/>
    <property type="project" value="TreeGrafter"/>
</dbReference>
<dbReference type="PROSITE" id="PS50075">
    <property type="entry name" value="CARRIER"/>
    <property type="match status" value="1"/>
</dbReference>
<dbReference type="Gene3D" id="3.40.50.12780">
    <property type="entry name" value="N-terminal domain of ligase-like"/>
    <property type="match status" value="1"/>
</dbReference>
<dbReference type="AlphaFoldDB" id="A0A927WIA3"/>
<dbReference type="SUPFAM" id="SSF56801">
    <property type="entry name" value="Acetyl-CoA synthetase-like"/>
    <property type="match status" value="1"/>
</dbReference>
<dbReference type="PANTHER" id="PTHR45527">
    <property type="entry name" value="NONRIBOSOMAL PEPTIDE SYNTHETASE"/>
    <property type="match status" value="1"/>
</dbReference>
<reference evidence="5" key="1">
    <citation type="submission" date="2019-04" db="EMBL/GenBank/DDBJ databases">
        <title>Evolution of Biomass-Degrading Anaerobic Consortia Revealed by Metagenomics.</title>
        <authorList>
            <person name="Peng X."/>
        </authorList>
    </citation>
    <scope>NUCLEOTIDE SEQUENCE</scope>
    <source>
        <strain evidence="5">SIG240</strain>
    </source>
</reference>
<dbReference type="PROSITE" id="PS00455">
    <property type="entry name" value="AMP_BINDING"/>
    <property type="match status" value="1"/>
</dbReference>
<accession>A0A927WIA3</accession>
<dbReference type="Pfam" id="PF00668">
    <property type="entry name" value="Condensation"/>
    <property type="match status" value="1"/>
</dbReference>
<dbReference type="InterPro" id="IPR036736">
    <property type="entry name" value="ACP-like_sf"/>
</dbReference>
<sequence length="1210" mass="135878">MDKETWCTRYLSEESPECLPLPDGREPGGWGRQALSLATESDVAELSASLLLLLGLYSGLQEGALLLQQGEGFRPVRLSWQGEDSPQDFIARVQGWLEETGNFTWQEEEIAELLGWEPGRGLILCLEAERGWVPGDRYALGFCTGGGEASICYDEGRYSPAFIRELLLAWGQILQSLRTAPSLDKVRVTSAETEQRLNSFNDNAHDYDRQTTVVELFRQRAAEFPEHMAVIYEERAYTYAQVENMSDRLAVFLTRQGLGRGDRVAVFIPRSEYMVIASLGVLKAGCAYEPLDPNYPDERLSFMAKDAEVKVILVADELKTRLANFPDYKGLVLTISEVAGLPRATEEEIKRLEGPKPEDLFILIYTSGTTGVPKGVRLLHSNIMCYAAWYRRYFAPTPETKVSCYNSYGFDGSLADMYPILTVGGTVVVVPEEKKLDLPALAELIRRHGISISDMPSQVGRQFALTMDCPSLRYIVGGGEKLVSFEPVYPYIMANEYGPTEATVSVTCYDVTKYEADIPIGTPNDNTDIYIVDAYGRRVPPGALGELWIAGPQVAGGYLNRPEKTKEVFVANPFSTDPDYATAYRTGDIVRYLLDGNIQFVGRRDGLVKIRGFRVELSEVEGVIHDFPQVENAAVAAWDNPAGGKFIAAYVVSKDPIDRDALAEFIRERKPPYMVPAAIVQLESIPRNQNGKLNKKALPVPELRGSLEEYVAPKNDIEKELCRGFAAALGMERASAEEDFFQAGGDSLSIVRLLSECRDLKLNFNLIYEGKTPAGIAALLAERSQQATGEKKESHFFGPLQELHYDWGNSLEEGYGLHCDAYITLDAATDLERLAVAIETVLLAHPAMDARLTMVEGELRWKQGDLQGLRPVVEEMTRAEYEKLKTQLRQSLNKPDTRMFVMRLFAIREEDGNLSKVFYFDILHPIIDGDSIDIFLQDVDAAYRGEKVQPEEYSIFDYYDEIEAKLGTEAYRQEQQWNRDFVRSFTSRLSEMPGDLDPKGENDTKDIFVPIHVDLAAVDAFTKAQGITDGTLTAAAFGLLQGRNNGEQAGVVLTIYNGRDDIRFERTMGAIYRHYPLCVSWDENMGAGDFVRQTQENVLLCRRHALYEGDPVPLIVAFSYQGEDMDTGFDFCGGRAEYEEIEDFEEENFDFFVHRRSDDFYVNLTYNTKEYSEKFVETFLQNYARVIQALVAGMKPADIIRELADKEVVP</sequence>
<evidence type="ECO:0000259" key="4">
    <source>
        <dbReference type="PROSITE" id="PS50075"/>
    </source>
</evidence>
<dbReference type="InterPro" id="IPR009081">
    <property type="entry name" value="PP-bd_ACP"/>
</dbReference>
<dbReference type="InterPro" id="IPR045851">
    <property type="entry name" value="AMP-bd_C_sf"/>
</dbReference>
<dbReference type="GO" id="GO:0031177">
    <property type="term" value="F:phosphopantetheine binding"/>
    <property type="evidence" value="ECO:0007669"/>
    <property type="project" value="InterPro"/>
</dbReference>
<dbReference type="Pfam" id="PF00501">
    <property type="entry name" value="AMP-binding"/>
    <property type="match status" value="1"/>
</dbReference>
<dbReference type="SUPFAM" id="SSF52777">
    <property type="entry name" value="CoA-dependent acyltransferases"/>
    <property type="match status" value="2"/>
</dbReference>
<keyword evidence="3" id="KW-0597">Phosphoprotein</keyword>
<dbReference type="GO" id="GO:0008610">
    <property type="term" value="P:lipid biosynthetic process"/>
    <property type="evidence" value="ECO:0007669"/>
    <property type="project" value="UniProtKB-ARBA"/>
</dbReference>
<dbReference type="InterPro" id="IPR000873">
    <property type="entry name" value="AMP-dep_synth/lig_dom"/>
</dbReference>
<dbReference type="InterPro" id="IPR010071">
    <property type="entry name" value="AA_adenyl_dom"/>
</dbReference>
<keyword evidence="2" id="KW-0596">Phosphopantetheine</keyword>
<dbReference type="Gene3D" id="3.30.559.10">
    <property type="entry name" value="Chloramphenicol acetyltransferase-like domain"/>
    <property type="match status" value="1"/>
</dbReference>
<gene>
    <name evidence="5" type="ORF">E7201_04280</name>
</gene>
<dbReference type="SMART" id="SM00823">
    <property type="entry name" value="PKS_PP"/>
    <property type="match status" value="1"/>
</dbReference>
<feature type="domain" description="Carrier" evidence="4">
    <location>
        <begin position="712"/>
        <end position="788"/>
    </location>
</feature>
<dbReference type="InterPro" id="IPR020806">
    <property type="entry name" value="PKS_PP-bd"/>
</dbReference>
<evidence type="ECO:0000256" key="1">
    <source>
        <dbReference type="ARBA" id="ARBA00001957"/>
    </source>
</evidence>
<dbReference type="InterPro" id="IPR020845">
    <property type="entry name" value="AMP-binding_CS"/>
</dbReference>
<dbReference type="InterPro" id="IPR025110">
    <property type="entry name" value="AMP-bd_C"/>
</dbReference>
<dbReference type="GO" id="GO:0003824">
    <property type="term" value="F:catalytic activity"/>
    <property type="evidence" value="ECO:0007669"/>
    <property type="project" value="InterPro"/>
</dbReference>
<dbReference type="Gene3D" id="1.10.1200.10">
    <property type="entry name" value="ACP-like"/>
    <property type="match status" value="1"/>
</dbReference>
<dbReference type="Gene3D" id="3.30.300.30">
    <property type="match status" value="1"/>
</dbReference>
<dbReference type="PANTHER" id="PTHR45527:SF1">
    <property type="entry name" value="FATTY ACID SYNTHASE"/>
    <property type="match status" value="1"/>
</dbReference>
<comment type="caution">
    <text evidence="5">The sequence shown here is derived from an EMBL/GenBank/DDBJ whole genome shotgun (WGS) entry which is preliminary data.</text>
</comment>
<dbReference type="Gene3D" id="3.30.559.30">
    <property type="entry name" value="Nonribosomal peptide synthetase, condensation domain"/>
    <property type="match status" value="1"/>
</dbReference>
<dbReference type="GO" id="GO:0005737">
    <property type="term" value="C:cytoplasm"/>
    <property type="evidence" value="ECO:0007669"/>
    <property type="project" value="TreeGrafter"/>
</dbReference>
<dbReference type="SUPFAM" id="SSF47336">
    <property type="entry name" value="ACP-like"/>
    <property type="match status" value="1"/>
</dbReference>
<evidence type="ECO:0000256" key="2">
    <source>
        <dbReference type="ARBA" id="ARBA00022450"/>
    </source>
</evidence>
<dbReference type="InterPro" id="IPR023213">
    <property type="entry name" value="CAT-like_dom_sf"/>
</dbReference>
<dbReference type="InterPro" id="IPR042099">
    <property type="entry name" value="ANL_N_sf"/>
</dbReference>
<organism evidence="5 6">
    <name type="scientific">Selenomonas ruminantium</name>
    <dbReference type="NCBI Taxonomy" id="971"/>
    <lineage>
        <taxon>Bacteria</taxon>
        <taxon>Bacillati</taxon>
        <taxon>Bacillota</taxon>
        <taxon>Negativicutes</taxon>
        <taxon>Selenomonadales</taxon>
        <taxon>Selenomonadaceae</taxon>
        <taxon>Selenomonas</taxon>
    </lineage>
</organism>
<evidence type="ECO:0000313" key="5">
    <source>
        <dbReference type="EMBL" id="MBE6092381.1"/>
    </source>
</evidence>
<evidence type="ECO:0000256" key="3">
    <source>
        <dbReference type="ARBA" id="ARBA00022553"/>
    </source>
</evidence>
<comment type="cofactor">
    <cofactor evidence="1">
        <name>pantetheine 4'-phosphate</name>
        <dbReference type="ChEBI" id="CHEBI:47942"/>
    </cofactor>
</comment>
<proteinExistence type="predicted"/>
<dbReference type="NCBIfam" id="TIGR01733">
    <property type="entry name" value="AA-adenyl-dom"/>
    <property type="match status" value="1"/>
</dbReference>
<dbReference type="Pfam" id="PF13193">
    <property type="entry name" value="AMP-binding_C"/>
    <property type="match status" value="1"/>
</dbReference>
<dbReference type="CDD" id="cd05930">
    <property type="entry name" value="A_NRPS"/>
    <property type="match status" value="1"/>
</dbReference>
<name>A0A927WIA3_SELRU</name>
<evidence type="ECO:0000313" key="6">
    <source>
        <dbReference type="Proteomes" id="UP000761380"/>
    </source>
</evidence>
<dbReference type="Proteomes" id="UP000761380">
    <property type="component" value="Unassembled WGS sequence"/>
</dbReference>
<dbReference type="InterPro" id="IPR001242">
    <property type="entry name" value="Condensation_dom"/>
</dbReference>